<organism evidence="2 3">
    <name type="scientific">Macrostomum lignano</name>
    <dbReference type="NCBI Taxonomy" id="282301"/>
    <lineage>
        <taxon>Eukaryota</taxon>
        <taxon>Metazoa</taxon>
        <taxon>Spiralia</taxon>
        <taxon>Lophotrochozoa</taxon>
        <taxon>Platyhelminthes</taxon>
        <taxon>Rhabditophora</taxon>
        <taxon>Macrostomorpha</taxon>
        <taxon>Macrostomida</taxon>
        <taxon>Macrostomidae</taxon>
        <taxon>Macrostomum</taxon>
    </lineage>
</organism>
<dbReference type="CDD" id="cd21450">
    <property type="entry name" value="DLC-like_DYNLL1-like"/>
    <property type="match status" value="1"/>
</dbReference>
<dbReference type="AlphaFoldDB" id="A0A267GXJ1"/>
<evidence type="ECO:0000313" key="2">
    <source>
        <dbReference type="EMBL" id="PAA90022.1"/>
    </source>
</evidence>
<evidence type="ECO:0000313" key="3">
    <source>
        <dbReference type="Proteomes" id="UP000215902"/>
    </source>
</evidence>
<dbReference type="Pfam" id="PF01221">
    <property type="entry name" value="Dynein_light"/>
    <property type="match status" value="1"/>
</dbReference>
<proteinExistence type="predicted"/>
<dbReference type="STRING" id="282301.A0A267GXJ1"/>
<dbReference type="EMBL" id="NIVC01004379">
    <property type="protein sequence ID" value="PAA47649.1"/>
    <property type="molecule type" value="Genomic_DNA"/>
</dbReference>
<evidence type="ECO:0000313" key="1">
    <source>
        <dbReference type="EMBL" id="PAA47649.1"/>
    </source>
</evidence>
<dbReference type="SMART" id="SM01375">
    <property type="entry name" value="Dynein_light"/>
    <property type="match status" value="1"/>
</dbReference>
<dbReference type="Proteomes" id="UP000215902">
    <property type="component" value="Unassembled WGS sequence"/>
</dbReference>
<protein>
    <recommendedName>
        <fullName evidence="4">Dynein light chain</fullName>
    </recommendedName>
</protein>
<comment type="caution">
    <text evidence="2">The sequence shown here is derived from an EMBL/GenBank/DDBJ whole genome shotgun (WGS) entry which is preliminary data.</text>
</comment>
<dbReference type="EMBL" id="NIVC01000129">
    <property type="protein sequence ID" value="PAA90022.1"/>
    <property type="molecule type" value="Genomic_DNA"/>
</dbReference>
<dbReference type="InterPro" id="IPR037177">
    <property type="entry name" value="DLC_sf"/>
</dbReference>
<accession>A0A267GXJ1</accession>
<dbReference type="GO" id="GO:0007017">
    <property type="term" value="P:microtubule-based process"/>
    <property type="evidence" value="ECO:0007669"/>
    <property type="project" value="InterPro"/>
</dbReference>
<dbReference type="InterPro" id="IPR001372">
    <property type="entry name" value="Dynein_light_chain_typ-1/2"/>
</dbReference>
<keyword evidence="3" id="KW-1185">Reference proteome</keyword>
<dbReference type="GO" id="GO:0030286">
    <property type="term" value="C:dynein complex"/>
    <property type="evidence" value="ECO:0007669"/>
    <property type="project" value="InterPro"/>
</dbReference>
<evidence type="ECO:0008006" key="4">
    <source>
        <dbReference type="Google" id="ProtNLM"/>
    </source>
</evidence>
<name>A0A267GXJ1_9PLAT</name>
<sequence>MERPIRKELSVEFRHTIQSLLTQACNSSKDEGEIAQFLKSRMDNQLSPTWHVIVGRSYACHVGHEDGTFGTFNYPPYNVVVFKAGL</sequence>
<dbReference type="OrthoDB" id="6506078at2759"/>
<dbReference type="Gene3D" id="3.30.740.10">
    <property type="entry name" value="Protein Inhibitor Of Neuronal Nitric Oxide Synthase"/>
    <property type="match status" value="1"/>
</dbReference>
<dbReference type="PROSITE" id="PS51257">
    <property type="entry name" value="PROKAR_LIPOPROTEIN"/>
    <property type="match status" value="1"/>
</dbReference>
<gene>
    <name evidence="2" type="ORF">BOX15_Mlig032663g1</name>
    <name evidence="1" type="ORF">BOX15_Mlig032663g2</name>
</gene>
<reference evidence="2 3" key="1">
    <citation type="submission" date="2017-06" db="EMBL/GenBank/DDBJ databases">
        <title>A platform for efficient transgenesis in Macrostomum lignano, a flatworm model organism for stem cell research.</title>
        <authorList>
            <person name="Berezikov E."/>
        </authorList>
    </citation>
    <scope>NUCLEOTIDE SEQUENCE [LARGE SCALE GENOMIC DNA]</scope>
    <source>
        <strain evidence="2">DV1</strain>
        <tissue evidence="2">Whole organism</tissue>
    </source>
</reference>
<dbReference type="SUPFAM" id="SSF54648">
    <property type="entry name" value="DLC"/>
    <property type="match status" value="1"/>
</dbReference>